<protein>
    <submittedName>
        <fullName evidence="2">Uncharacterized protein</fullName>
    </submittedName>
</protein>
<dbReference type="AlphaFoldDB" id="A0A6A3QCH9"/>
<reference evidence="2 3" key="1">
    <citation type="submission" date="2018-08" db="EMBL/GenBank/DDBJ databases">
        <title>Genomic investigation of the strawberry pathogen Phytophthora fragariae indicates pathogenicity is determined by transcriptional variation in three key races.</title>
        <authorList>
            <person name="Adams T.M."/>
            <person name="Armitage A.D."/>
            <person name="Sobczyk M.K."/>
            <person name="Bates H.J."/>
            <person name="Dunwell J.M."/>
            <person name="Nellist C.F."/>
            <person name="Harrison R.J."/>
        </authorList>
    </citation>
    <scope>NUCLEOTIDE SEQUENCE [LARGE SCALE GENOMIC DNA]</scope>
    <source>
        <strain evidence="2 3">NOV-71</strain>
    </source>
</reference>
<feature type="region of interest" description="Disordered" evidence="1">
    <location>
        <begin position="36"/>
        <end position="69"/>
    </location>
</feature>
<name>A0A6A3QCH9_9STRA</name>
<gene>
    <name evidence="2" type="ORF">PF007_g26099</name>
</gene>
<dbReference type="Proteomes" id="UP000441208">
    <property type="component" value="Unassembled WGS sequence"/>
</dbReference>
<organism evidence="2 3">
    <name type="scientific">Phytophthora fragariae</name>
    <dbReference type="NCBI Taxonomy" id="53985"/>
    <lineage>
        <taxon>Eukaryota</taxon>
        <taxon>Sar</taxon>
        <taxon>Stramenopiles</taxon>
        <taxon>Oomycota</taxon>
        <taxon>Peronosporomycetes</taxon>
        <taxon>Peronosporales</taxon>
        <taxon>Peronosporaceae</taxon>
        <taxon>Phytophthora</taxon>
    </lineage>
</organism>
<evidence type="ECO:0000256" key="1">
    <source>
        <dbReference type="SAM" id="MobiDB-lite"/>
    </source>
</evidence>
<evidence type="ECO:0000313" key="2">
    <source>
        <dbReference type="EMBL" id="KAE9072654.1"/>
    </source>
</evidence>
<accession>A0A6A3QCH9</accession>
<dbReference type="EMBL" id="QXFZ01002923">
    <property type="protein sequence ID" value="KAE9072654.1"/>
    <property type="molecule type" value="Genomic_DNA"/>
</dbReference>
<proteinExistence type="predicted"/>
<comment type="caution">
    <text evidence="2">The sequence shown here is derived from an EMBL/GenBank/DDBJ whole genome shotgun (WGS) entry which is preliminary data.</text>
</comment>
<evidence type="ECO:0000313" key="3">
    <source>
        <dbReference type="Proteomes" id="UP000441208"/>
    </source>
</evidence>
<sequence>MDCCVVTDRRPRTPVIASLFVELSGLALSAAAVKPAEPKMPVSTKKARNEIAARKCSRLSQSPLPERQE</sequence>